<sequence>MASSFAAPAGGELEVTASIQLPNVTGAAAQGYWPAFWLLGAPIRNGGVWPSIGEIDAMESVNGTNVEYGTLHCGVNPGGPCNETNGLGGNTD</sequence>
<gene>
    <name evidence="2" type="ORF">KSB_67200</name>
</gene>
<dbReference type="InterPro" id="IPR013320">
    <property type="entry name" value="ConA-like_dom_sf"/>
</dbReference>
<comment type="caution">
    <text evidence="2">The sequence shown here is derived from an EMBL/GenBank/DDBJ whole genome shotgun (WGS) entry which is preliminary data.</text>
</comment>
<organism evidence="2 3">
    <name type="scientific">Ktedonobacter robiniae</name>
    <dbReference type="NCBI Taxonomy" id="2778365"/>
    <lineage>
        <taxon>Bacteria</taxon>
        <taxon>Bacillati</taxon>
        <taxon>Chloroflexota</taxon>
        <taxon>Ktedonobacteria</taxon>
        <taxon>Ktedonobacterales</taxon>
        <taxon>Ktedonobacteraceae</taxon>
        <taxon>Ktedonobacter</taxon>
    </lineage>
</organism>
<protein>
    <recommendedName>
        <fullName evidence="4">GH16 domain-containing protein</fullName>
    </recommendedName>
</protein>
<dbReference type="PANTHER" id="PTHR10963:SF55">
    <property type="entry name" value="GLYCOSIDE HYDROLASE FAMILY 16 PROTEIN"/>
    <property type="match status" value="1"/>
</dbReference>
<dbReference type="Pfam" id="PF26113">
    <property type="entry name" value="GH16_XgeA"/>
    <property type="match status" value="1"/>
</dbReference>
<evidence type="ECO:0008006" key="4">
    <source>
        <dbReference type="Google" id="ProtNLM"/>
    </source>
</evidence>
<dbReference type="RefSeq" id="WP_201374577.1">
    <property type="nucleotide sequence ID" value="NZ_BNJG01000003.1"/>
</dbReference>
<evidence type="ECO:0000313" key="3">
    <source>
        <dbReference type="Proteomes" id="UP000654345"/>
    </source>
</evidence>
<dbReference type="EMBL" id="BNJG01000003">
    <property type="protein sequence ID" value="GHO58245.1"/>
    <property type="molecule type" value="Genomic_DNA"/>
</dbReference>
<name>A0ABQ3UZX5_9CHLR</name>
<dbReference type="Gene3D" id="2.60.120.200">
    <property type="match status" value="1"/>
</dbReference>
<proteinExistence type="inferred from homology"/>
<evidence type="ECO:0000313" key="2">
    <source>
        <dbReference type="EMBL" id="GHO58245.1"/>
    </source>
</evidence>
<accession>A0ABQ3UZX5</accession>
<dbReference type="InterPro" id="IPR050546">
    <property type="entry name" value="Glycosyl_Hydrlase_16"/>
</dbReference>
<reference evidence="2 3" key="1">
    <citation type="journal article" date="2021" name="Int. J. Syst. Evol. Microbiol.">
        <title>Reticulibacter mediterranei gen. nov., sp. nov., within the new family Reticulibacteraceae fam. nov., and Ktedonospora formicarum gen. nov., sp. nov., Ktedonobacter robiniae sp. nov., Dictyobacter formicarum sp. nov. and Dictyobacter arantiisoli sp. nov., belonging to the class Ktedonobacteria.</title>
        <authorList>
            <person name="Yabe S."/>
            <person name="Zheng Y."/>
            <person name="Wang C.M."/>
            <person name="Sakai Y."/>
            <person name="Abe K."/>
            <person name="Yokota A."/>
            <person name="Donadio S."/>
            <person name="Cavaletti L."/>
            <person name="Monciardini P."/>
        </authorList>
    </citation>
    <scope>NUCLEOTIDE SEQUENCE [LARGE SCALE GENOMIC DNA]</scope>
    <source>
        <strain evidence="2 3">SOSP1-30</strain>
    </source>
</reference>
<comment type="similarity">
    <text evidence="1">Belongs to the glycosyl hydrolase 16 family.</text>
</comment>
<evidence type="ECO:0000256" key="1">
    <source>
        <dbReference type="ARBA" id="ARBA00006865"/>
    </source>
</evidence>
<dbReference type="SUPFAM" id="SSF49899">
    <property type="entry name" value="Concanavalin A-like lectins/glucanases"/>
    <property type="match status" value="1"/>
</dbReference>
<dbReference type="PANTHER" id="PTHR10963">
    <property type="entry name" value="GLYCOSYL HYDROLASE-RELATED"/>
    <property type="match status" value="1"/>
</dbReference>
<dbReference type="Proteomes" id="UP000654345">
    <property type="component" value="Unassembled WGS sequence"/>
</dbReference>
<keyword evidence="3" id="KW-1185">Reference proteome</keyword>